<dbReference type="AlphaFoldDB" id="A0AAP0Q5J8"/>
<evidence type="ECO:0000313" key="8">
    <source>
        <dbReference type="Proteomes" id="UP001420932"/>
    </source>
</evidence>
<gene>
    <name evidence="7" type="ORF">Syun_000420</name>
</gene>
<keyword evidence="2 6" id="KW-0812">Transmembrane</keyword>
<comment type="similarity">
    <text evidence="1 6">Belongs to the copper transporter (Ctr) (TC 1.A.56) family. SLC31A subfamily.</text>
</comment>
<dbReference type="GO" id="GO:0005375">
    <property type="term" value="F:copper ion transmembrane transporter activity"/>
    <property type="evidence" value="ECO:0007669"/>
    <property type="project" value="UniProtKB-UniRule"/>
</dbReference>
<keyword evidence="6" id="KW-0406">Ion transport</keyword>
<dbReference type="EMBL" id="JBBNAF010000001">
    <property type="protein sequence ID" value="KAK9168280.1"/>
    <property type="molecule type" value="Genomic_DNA"/>
</dbReference>
<keyword evidence="5 6" id="KW-0472">Membrane</keyword>
<organism evidence="7 8">
    <name type="scientific">Stephania yunnanensis</name>
    <dbReference type="NCBI Taxonomy" id="152371"/>
    <lineage>
        <taxon>Eukaryota</taxon>
        <taxon>Viridiplantae</taxon>
        <taxon>Streptophyta</taxon>
        <taxon>Embryophyta</taxon>
        <taxon>Tracheophyta</taxon>
        <taxon>Spermatophyta</taxon>
        <taxon>Magnoliopsida</taxon>
        <taxon>Ranunculales</taxon>
        <taxon>Menispermaceae</taxon>
        <taxon>Menispermoideae</taxon>
        <taxon>Cissampelideae</taxon>
        <taxon>Stephania</taxon>
    </lineage>
</organism>
<dbReference type="GO" id="GO:0005886">
    <property type="term" value="C:plasma membrane"/>
    <property type="evidence" value="ECO:0007669"/>
    <property type="project" value="TreeGrafter"/>
</dbReference>
<comment type="subcellular location">
    <subcellularLocation>
        <location evidence="6">Membrane</location>
        <topology evidence="6">Multi-pass membrane protein</topology>
    </subcellularLocation>
</comment>
<keyword evidence="4 6" id="KW-1133">Transmembrane helix</keyword>
<evidence type="ECO:0000256" key="1">
    <source>
        <dbReference type="ARBA" id="ARBA00006921"/>
    </source>
</evidence>
<evidence type="ECO:0000256" key="5">
    <source>
        <dbReference type="ARBA" id="ARBA00023136"/>
    </source>
</evidence>
<accession>A0AAP0Q5J8</accession>
<keyword evidence="8" id="KW-1185">Reference proteome</keyword>
<evidence type="ECO:0000313" key="7">
    <source>
        <dbReference type="EMBL" id="KAK9168280.1"/>
    </source>
</evidence>
<evidence type="ECO:0000256" key="2">
    <source>
        <dbReference type="ARBA" id="ARBA00022692"/>
    </source>
</evidence>
<keyword evidence="6" id="KW-0186">Copper</keyword>
<reference evidence="7 8" key="1">
    <citation type="submission" date="2024-01" db="EMBL/GenBank/DDBJ databases">
        <title>Genome assemblies of Stephania.</title>
        <authorList>
            <person name="Yang L."/>
        </authorList>
    </citation>
    <scope>NUCLEOTIDE SEQUENCE [LARGE SCALE GENOMIC DNA]</scope>
    <source>
        <strain evidence="7">YNDBR</strain>
        <tissue evidence="7">Leaf</tissue>
    </source>
</reference>
<evidence type="ECO:0000256" key="4">
    <source>
        <dbReference type="ARBA" id="ARBA00022989"/>
    </source>
</evidence>
<dbReference type="PANTHER" id="PTHR12483:SF24">
    <property type="entry name" value="COPPER TRANSPORTER 2-RELATED"/>
    <property type="match status" value="1"/>
</dbReference>
<comment type="caution">
    <text evidence="7">The sequence shown here is derived from an EMBL/GenBank/DDBJ whole genome shotgun (WGS) entry which is preliminary data.</text>
</comment>
<name>A0AAP0Q5J8_9MAGN</name>
<sequence>MDEDNEQQQHTMHMTFFWSKKAEILFSGWPGTSPPRPPMYALALLFVFAMCVLVEWLSRSQSTDTERSEAHSGLAMGLRRALAHTIRMGVSYLIMLALMSFNGGVFVAALSGHLVGYLVFGTRVFRPGKAHMMTMMMPPYVKHTNGDGDDGDHHHAAPPISC</sequence>
<proteinExistence type="inferred from homology"/>
<evidence type="ECO:0000256" key="6">
    <source>
        <dbReference type="RuleBase" id="RU367022"/>
    </source>
</evidence>
<dbReference type="PANTHER" id="PTHR12483">
    <property type="entry name" value="SOLUTE CARRIER FAMILY 31 COPPER TRANSPORTERS"/>
    <property type="match status" value="1"/>
</dbReference>
<protein>
    <recommendedName>
        <fullName evidence="6">Copper transport protein</fullName>
    </recommendedName>
</protein>
<keyword evidence="3 6" id="KW-0187">Copper transport</keyword>
<feature type="transmembrane region" description="Helical" evidence="6">
    <location>
        <begin position="39"/>
        <end position="57"/>
    </location>
</feature>
<dbReference type="InterPro" id="IPR007274">
    <property type="entry name" value="Cop_transporter"/>
</dbReference>
<evidence type="ECO:0000256" key="3">
    <source>
        <dbReference type="ARBA" id="ARBA00022796"/>
    </source>
</evidence>
<dbReference type="Pfam" id="PF04145">
    <property type="entry name" value="Ctr"/>
    <property type="match status" value="2"/>
</dbReference>
<keyword evidence="6" id="KW-0813">Transport</keyword>
<dbReference type="Proteomes" id="UP001420932">
    <property type="component" value="Unassembled WGS sequence"/>
</dbReference>